<name>A0A9P6NHQ9_9BASI</name>
<protein>
    <recommendedName>
        <fullName evidence="2">JmjC domain-containing protein</fullName>
    </recommendedName>
</protein>
<feature type="compositionally biased region" description="Basic and acidic residues" evidence="1">
    <location>
        <begin position="184"/>
        <end position="193"/>
    </location>
</feature>
<organism evidence="3 4">
    <name type="scientific">Cronartium quercuum f. sp. fusiforme G11</name>
    <dbReference type="NCBI Taxonomy" id="708437"/>
    <lineage>
        <taxon>Eukaryota</taxon>
        <taxon>Fungi</taxon>
        <taxon>Dikarya</taxon>
        <taxon>Basidiomycota</taxon>
        <taxon>Pucciniomycotina</taxon>
        <taxon>Pucciniomycetes</taxon>
        <taxon>Pucciniales</taxon>
        <taxon>Coleosporiaceae</taxon>
        <taxon>Cronartium</taxon>
    </lineage>
</organism>
<proteinExistence type="predicted"/>
<evidence type="ECO:0000313" key="4">
    <source>
        <dbReference type="Proteomes" id="UP000886653"/>
    </source>
</evidence>
<dbReference type="AlphaFoldDB" id="A0A9P6NHQ9"/>
<dbReference type="PROSITE" id="PS51184">
    <property type="entry name" value="JMJC"/>
    <property type="match status" value="1"/>
</dbReference>
<evidence type="ECO:0000313" key="3">
    <source>
        <dbReference type="EMBL" id="KAG0144334.1"/>
    </source>
</evidence>
<evidence type="ECO:0000256" key="1">
    <source>
        <dbReference type="SAM" id="MobiDB-lite"/>
    </source>
</evidence>
<dbReference type="Proteomes" id="UP000886653">
    <property type="component" value="Unassembled WGS sequence"/>
</dbReference>
<feature type="region of interest" description="Disordered" evidence="1">
    <location>
        <begin position="168"/>
        <end position="195"/>
    </location>
</feature>
<dbReference type="InterPro" id="IPR041667">
    <property type="entry name" value="Cupin_8"/>
</dbReference>
<dbReference type="PANTHER" id="PTHR12461:SF94">
    <property type="entry name" value="JMJC DOMAIN-CONTAINING PROTEIN"/>
    <property type="match status" value="1"/>
</dbReference>
<keyword evidence="4" id="KW-1185">Reference proteome</keyword>
<dbReference type="PANTHER" id="PTHR12461">
    <property type="entry name" value="HYPOXIA-INDUCIBLE FACTOR 1 ALPHA INHIBITOR-RELATED"/>
    <property type="match status" value="1"/>
</dbReference>
<dbReference type="InterPro" id="IPR003347">
    <property type="entry name" value="JmjC_dom"/>
</dbReference>
<dbReference type="EMBL" id="MU167297">
    <property type="protein sequence ID" value="KAG0144334.1"/>
    <property type="molecule type" value="Genomic_DNA"/>
</dbReference>
<reference evidence="3" key="1">
    <citation type="submission" date="2013-11" db="EMBL/GenBank/DDBJ databases">
        <title>Genome sequence of the fusiform rust pathogen reveals effectors for host alternation and coevolution with pine.</title>
        <authorList>
            <consortium name="DOE Joint Genome Institute"/>
            <person name="Smith K."/>
            <person name="Pendleton A."/>
            <person name="Kubisiak T."/>
            <person name="Anderson C."/>
            <person name="Salamov A."/>
            <person name="Aerts A."/>
            <person name="Riley R."/>
            <person name="Clum A."/>
            <person name="Lindquist E."/>
            <person name="Ence D."/>
            <person name="Campbell M."/>
            <person name="Kronenberg Z."/>
            <person name="Feau N."/>
            <person name="Dhillon B."/>
            <person name="Hamelin R."/>
            <person name="Burleigh J."/>
            <person name="Smith J."/>
            <person name="Yandell M."/>
            <person name="Nelson C."/>
            <person name="Grigoriev I."/>
            <person name="Davis J."/>
        </authorList>
    </citation>
    <scope>NUCLEOTIDE SEQUENCE</scope>
    <source>
        <strain evidence="3">G11</strain>
    </source>
</reference>
<dbReference type="Gene3D" id="2.60.120.650">
    <property type="entry name" value="Cupin"/>
    <property type="match status" value="1"/>
</dbReference>
<sequence>MVLHWRIVELWSRIKDLRDLETCPDHVQFQLTSVCSQLLKLFCDSESSKFPGSEKVKEVVGVAEVLRIYADEKLLSYPYKDVPSHWRQLYTDAILIKVSAIWARDLIHDRSLSEERFTDWSELIRLLDMVLIIAGAPGRGRREALFLLIESIQQTHLSDLNIPVTNQQDEHRSPKRIRTLTPPSREKGPRLDTKFNPTPLIMNPIPVYEKAPSAKEYVDGLHRGPFVIKRYCSQWACLQTHPWRDIDYLKSVSGPSRVVPVEVGQAYTSEDWGQRIMPWSDVLDSIGFPDYMAHNEGLLYLAQYDLFRQFPPLQEDISIPEYVHCDFSDNSTRIRPASEDGLILNAWLGPSGTVSPAHVDPYYNCYAQIVGRKYVWLASPKFQSEMYPFGSTDEEESLQATYMTNTSQVDVISSCTNDIDSIKVSYPNFVEKVMPEAMQVVLEEGDLMIMPPGWWHSMKSLSPSISVSMWF</sequence>
<feature type="domain" description="JmjC" evidence="2">
    <location>
        <begin position="308"/>
        <end position="471"/>
    </location>
</feature>
<gene>
    <name evidence="3" type="ORF">CROQUDRAFT_709804</name>
</gene>
<comment type="caution">
    <text evidence="3">The sequence shown here is derived from an EMBL/GenBank/DDBJ whole genome shotgun (WGS) entry which is preliminary data.</text>
</comment>
<evidence type="ECO:0000259" key="2">
    <source>
        <dbReference type="PROSITE" id="PS51184"/>
    </source>
</evidence>
<accession>A0A9P6NHQ9</accession>
<dbReference type="SUPFAM" id="SSF51197">
    <property type="entry name" value="Clavaminate synthase-like"/>
    <property type="match status" value="1"/>
</dbReference>
<dbReference type="Pfam" id="PF13621">
    <property type="entry name" value="Cupin_8"/>
    <property type="match status" value="1"/>
</dbReference>
<dbReference type="OrthoDB" id="47172at2759"/>